<reference evidence="1" key="1">
    <citation type="journal article" date="2014" name="Front. Microbiol.">
        <title>High frequency of phylogenetically diverse reductive dehalogenase-homologous genes in deep subseafloor sedimentary metagenomes.</title>
        <authorList>
            <person name="Kawai M."/>
            <person name="Futagami T."/>
            <person name="Toyoda A."/>
            <person name="Takaki Y."/>
            <person name="Nishi S."/>
            <person name="Hori S."/>
            <person name="Arai W."/>
            <person name="Tsubouchi T."/>
            <person name="Morono Y."/>
            <person name="Uchiyama I."/>
            <person name="Ito T."/>
            <person name="Fujiyama A."/>
            <person name="Inagaki F."/>
            <person name="Takami H."/>
        </authorList>
    </citation>
    <scope>NUCLEOTIDE SEQUENCE</scope>
    <source>
        <strain evidence="1">Expedition CK06-06</strain>
    </source>
</reference>
<dbReference type="EMBL" id="BART01016339">
    <property type="protein sequence ID" value="GAG80438.1"/>
    <property type="molecule type" value="Genomic_DNA"/>
</dbReference>
<organism evidence="1">
    <name type="scientific">marine sediment metagenome</name>
    <dbReference type="NCBI Taxonomy" id="412755"/>
    <lineage>
        <taxon>unclassified sequences</taxon>
        <taxon>metagenomes</taxon>
        <taxon>ecological metagenomes</taxon>
    </lineage>
</organism>
<dbReference type="AlphaFoldDB" id="X1B8H3"/>
<dbReference type="PROSITE" id="PS50005">
    <property type="entry name" value="TPR"/>
    <property type="match status" value="1"/>
</dbReference>
<sequence>DMRNLVQPNWYDVSFNLASLYIMQERFTNALAAFDKVIKQKPGDGKHLKPSIYNKVMILNQLDGQKKYPKLPKLGQIKKPMPIPPLKKQLENAAIAFINLNPGAEEVPAMRYTIAFNYFSYGHYKIALKQFEDLGTQLTKTPQGIAAIETLLGYHLETEHWPELIKLAKMYLANPQVKGKKIRAFIKEHLDYGTYKKGGGK</sequence>
<gene>
    <name evidence="1" type="ORF">S01H4_31453</name>
</gene>
<dbReference type="SUPFAM" id="SSF48452">
    <property type="entry name" value="TPR-like"/>
    <property type="match status" value="1"/>
</dbReference>
<name>X1B8H3_9ZZZZ</name>
<dbReference type="InterPro" id="IPR011990">
    <property type="entry name" value="TPR-like_helical_dom_sf"/>
</dbReference>
<comment type="caution">
    <text evidence="1">The sequence shown here is derived from an EMBL/GenBank/DDBJ whole genome shotgun (WGS) entry which is preliminary data.</text>
</comment>
<evidence type="ECO:0000313" key="1">
    <source>
        <dbReference type="EMBL" id="GAG80438.1"/>
    </source>
</evidence>
<accession>X1B8H3</accession>
<dbReference type="InterPro" id="IPR019734">
    <property type="entry name" value="TPR_rpt"/>
</dbReference>
<proteinExistence type="predicted"/>
<dbReference type="Gene3D" id="1.25.40.10">
    <property type="entry name" value="Tetratricopeptide repeat domain"/>
    <property type="match status" value="1"/>
</dbReference>
<feature type="non-terminal residue" evidence="1">
    <location>
        <position position="1"/>
    </location>
</feature>
<protein>
    <submittedName>
        <fullName evidence="1">Uncharacterized protein</fullName>
    </submittedName>
</protein>